<gene>
    <name evidence="14" type="ORF">ACJ72_07031</name>
</gene>
<evidence type="ECO:0000256" key="2">
    <source>
        <dbReference type="ARBA" id="ARBA00022676"/>
    </source>
</evidence>
<dbReference type="EMBL" id="LGUA01001384">
    <property type="protein sequence ID" value="OAX78660.1"/>
    <property type="molecule type" value="Genomic_DNA"/>
</dbReference>
<keyword evidence="12" id="KW-0472">Membrane</keyword>
<keyword evidence="15" id="KW-1185">Reference proteome</keyword>
<evidence type="ECO:0000256" key="11">
    <source>
        <dbReference type="SAM" id="MobiDB-lite"/>
    </source>
</evidence>
<dbReference type="InterPro" id="IPR049625">
    <property type="entry name" value="Glyco_transf_61_cat"/>
</dbReference>
<comment type="catalytic activity">
    <reaction evidence="10">
        <text>L-threonyl-[protein] + UDP-N-acetyl-alpha-D-glucosamine = 3-O-(N-acetyl-beta-D-glucosaminyl)-L-threonyl-[protein] + UDP + H(+)</text>
        <dbReference type="Rhea" id="RHEA:48908"/>
        <dbReference type="Rhea" id="RHEA-COMP:11060"/>
        <dbReference type="Rhea" id="RHEA-COMP:12252"/>
        <dbReference type="ChEBI" id="CHEBI:15378"/>
        <dbReference type="ChEBI" id="CHEBI:30013"/>
        <dbReference type="ChEBI" id="CHEBI:57705"/>
        <dbReference type="ChEBI" id="CHEBI:58223"/>
        <dbReference type="ChEBI" id="CHEBI:90840"/>
        <dbReference type="EC" id="2.4.1.255"/>
    </reaction>
</comment>
<sequence>MLSSLRGRRYVIAGSLAAFMFFAFIWHSQRNITSFPGLGSAQNDGPSESHPLQEEDQPPENTDVLPAPGDYNLASAQSEFCAERFDIQYLTNLVQTQTSYCDADSKSSMTCFHTQIDSNGNGRVDSFCISGPATFDPGQKKFILDCSLRSLSDEELSQGVPNFAQFPQYWYQTGPKQIFNSFVRFDPPEKPPQNLPHGSRTFSILIKREDSRYNLFHSLMEIFSLALTLDVMKMARNQDTSLPFFMPEDFANAQVIILDDLLDGSYFDLWKLFAKQPTIRLKDISASAQINLDNIIVPLPGAANPLWQNHWQPLECEQSELLQTFAKRVLNFYNIRDDTLPGDRPLVLTFIDRKETRRLINQERYIERLKANFPSLDVNLVDMAVLPFSEQIQLVRRSDILAGVHGAGLTHGIFLPPRSTIAEILPPTLKHKGFRNLAGMMGHKYFSSHGTEHQINDTKKSWQADDVFIEEDRFMNLLELAVKSMYNRGLYNEDVN</sequence>
<evidence type="ECO:0000256" key="12">
    <source>
        <dbReference type="SAM" id="Phobius"/>
    </source>
</evidence>
<evidence type="ECO:0000313" key="15">
    <source>
        <dbReference type="Proteomes" id="UP000091918"/>
    </source>
</evidence>
<organism evidence="14 15">
    <name type="scientific">Emergomyces africanus</name>
    <dbReference type="NCBI Taxonomy" id="1955775"/>
    <lineage>
        <taxon>Eukaryota</taxon>
        <taxon>Fungi</taxon>
        <taxon>Dikarya</taxon>
        <taxon>Ascomycota</taxon>
        <taxon>Pezizomycotina</taxon>
        <taxon>Eurotiomycetes</taxon>
        <taxon>Eurotiomycetidae</taxon>
        <taxon>Onygenales</taxon>
        <taxon>Ajellomycetaceae</taxon>
        <taxon>Emergomyces</taxon>
    </lineage>
</organism>
<dbReference type="InterPro" id="IPR007657">
    <property type="entry name" value="Glycosyltransferase_61"/>
</dbReference>
<dbReference type="GO" id="GO:0097363">
    <property type="term" value="F:protein O-acetylglucosaminyltransferase activity"/>
    <property type="evidence" value="ECO:0007669"/>
    <property type="project" value="UniProtKB-EC"/>
</dbReference>
<dbReference type="PANTHER" id="PTHR20961:SF148">
    <property type="entry name" value="EGF DOMAIN-SPECIFIC O-LINKED N-ACETYLGLUCOSAMINE TRANSFERASE"/>
    <property type="match status" value="1"/>
</dbReference>
<evidence type="ECO:0000256" key="8">
    <source>
        <dbReference type="ARBA" id="ARBA00042574"/>
    </source>
</evidence>
<evidence type="ECO:0000256" key="3">
    <source>
        <dbReference type="ARBA" id="ARBA00022679"/>
    </source>
</evidence>
<keyword evidence="12" id="KW-0812">Transmembrane</keyword>
<evidence type="ECO:0000256" key="1">
    <source>
        <dbReference type="ARBA" id="ARBA00011970"/>
    </source>
</evidence>
<proteinExistence type="predicted"/>
<dbReference type="STRING" id="1658172.A0A1B7NPW4"/>
<dbReference type="Pfam" id="PF04577">
    <property type="entry name" value="Glyco_transf_61"/>
    <property type="match status" value="1"/>
</dbReference>
<keyword evidence="3" id="KW-0808">Transferase</keyword>
<evidence type="ECO:0000313" key="14">
    <source>
        <dbReference type="EMBL" id="OAX78660.1"/>
    </source>
</evidence>
<dbReference type="AlphaFoldDB" id="A0A1B7NPW4"/>
<protein>
    <recommendedName>
        <fullName evidence="7">EGF domain-specific O-linked N-acetylglucosamine transferase</fullName>
        <ecNumber evidence="1">2.4.1.255</ecNumber>
    </recommendedName>
    <alternativeName>
        <fullName evidence="8">Extracellular O-linked N-acetylglucosamine transferase</fullName>
    </alternativeName>
</protein>
<evidence type="ECO:0000259" key="13">
    <source>
        <dbReference type="Pfam" id="PF04577"/>
    </source>
</evidence>
<evidence type="ECO:0000256" key="6">
    <source>
        <dbReference type="ARBA" id="ARBA00023180"/>
    </source>
</evidence>
<dbReference type="GO" id="GO:0005788">
    <property type="term" value="C:endoplasmic reticulum lumen"/>
    <property type="evidence" value="ECO:0007669"/>
    <property type="project" value="TreeGrafter"/>
</dbReference>
<accession>A0A1B7NPW4</accession>
<dbReference type="EC" id="2.4.1.255" evidence="1"/>
<evidence type="ECO:0000256" key="7">
    <source>
        <dbReference type="ARBA" id="ARBA00040944"/>
    </source>
</evidence>
<feature type="transmembrane region" description="Helical" evidence="12">
    <location>
        <begin position="7"/>
        <end position="26"/>
    </location>
</feature>
<keyword evidence="5" id="KW-0256">Endoplasmic reticulum</keyword>
<feature type="region of interest" description="Disordered" evidence="11">
    <location>
        <begin position="37"/>
        <end position="64"/>
    </location>
</feature>
<keyword evidence="2" id="KW-0328">Glycosyltransferase</keyword>
<keyword evidence="12" id="KW-1133">Transmembrane helix</keyword>
<evidence type="ECO:0000256" key="5">
    <source>
        <dbReference type="ARBA" id="ARBA00022824"/>
    </source>
</evidence>
<evidence type="ECO:0000256" key="9">
    <source>
        <dbReference type="ARBA" id="ARBA00048317"/>
    </source>
</evidence>
<comment type="catalytic activity">
    <reaction evidence="9">
        <text>L-seryl-[protein] + UDP-N-acetyl-alpha-D-glucosamine = 3-O-(N-acetyl-beta-D-glucosaminyl)-L-seryl-[protein] + UDP + H(+)</text>
        <dbReference type="Rhea" id="RHEA:48904"/>
        <dbReference type="Rhea" id="RHEA-COMP:9863"/>
        <dbReference type="Rhea" id="RHEA-COMP:12251"/>
        <dbReference type="ChEBI" id="CHEBI:15378"/>
        <dbReference type="ChEBI" id="CHEBI:29999"/>
        <dbReference type="ChEBI" id="CHEBI:57705"/>
        <dbReference type="ChEBI" id="CHEBI:58223"/>
        <dbReference type="ChEBI" id="CHEBI:90838"/>
        <dbReference type="EC" id="2.4.1.255"/>
    </reaction>
</comment>
<comment type="caution">
    <text evidence="14">The sequence shown here is derived from an EMBL/GenBank/DDBJ whole genome shotgun (WGS) entry which is preliminary data.</text>
</comment>
<name>A0A1B7NPW4_9EURO</name>
<keyword evidence="4" id="KW-0732">Signal</keyword>
<dbReference type="PANTHER" id="PTHR20961">
    <property type="entry name" value="GLYCOSYLTRANSFERASE"/>
    <property type="match status" value="1"/>
</dbReference>
<dbReference type="OrthoDB" id="529273at2759"/>
<dbReference type="Proteomes" id="UP000091918">
    <property type="component" value="Unassembled WGS sequence"/>
</dbReference>
<feature type="compositionally biased region" description="Polar residues" evidence="11">
    <location>
        <begin position="37"/>
        <end position="46"/>
    </location>
</feature>
<reference evidence="14 15" key="1">
    <citation type="submission" date="2015-07" db="EMBL/GenBank/DDBJ databases">
        <title>Emmonsia species relationships and genome sequence.</title>
        <authorList>
            <person name="Cuomo C.A."/>
            <person name="Schwartz I.S."/>
            <person name="Kenyon C."/>
            <person name="de Hoog G.S."/>
            <person name="Govender N.P."/>
            <person name="Botha A."/>
            <person name="Moreno L."/>
            <person name="de Vries M."/>
            <person name="Munoz J.F."/>
            <person name="Stielow J.B."/>
        </authorList>
    </citation>
    <scope>NUCLEOTIDE SEQUENCE [LARGE SCALE GENOMIC DNA]</scope>
    <source>
        <strain evidence="14 15">CBS 136260</strain>
    </source>
</reference>
<keyword evidence="6" id="KW-0325">Glycoprotein</keyword>
<evidence type="ECO:0000256" key="4">
    <source>
        <dbReference type="ARBA" id="ARBA00022729"/>
    </source>
</evidence>
<feature type="domain" description="Glycosyltransferase 61 catalytic" evidence="13">
    <location>
        <begin position="337"/>
        <end position="421"/>
    </location>
</feature>
<evidence type="ECO:0000256" key="10">
    <source>
        <dbReference type="ARBA" id="ARBA00049432"/>
    </source>
</evidence>